<keyword evidence="3 4" id="KW-0687">Ribonucleoprotein</keyword>
<proteinExistence type="inferred from homology"/>
<dbReference type="SUPFAM" id="SSF64263">
    <property type="entry name" value="Prokaryotic ribosomal protein L17"/>
    <property type="match status" value="1"/>
</dbReference>
<evidence type="ECO:0000313" key="8">
    <source>
        <dbReference type="Proteomes" id="UP001595528"/>
    </source>
</evidence>
<organism evidence="7 8">
    <name type="scientific">Marinibaculum pumilum</name>
    <dbReference type="NCBI Taxonomy" id="1766165"/>
    <lineage>
        <taxon>Bacteria</taxon>
        <taxon>Pseudomonadati</taxon>
        <taxon>Pseudomonadota</taxon>
        <taxon>Alphaproteobacteria</taxon>
        <taxon>Rhodospirillales</taxon>
        <taxon>Rhodospirillaceae</taxon>
        <taxon>Marinibaculum</taxon>
    </lineage>
</organism>
<dbReference type="InterPro" id="IPR000456">
    <property type="entry name" value="Ribosomal_bL17"/>
</dbReference>
<evidence type="ECO:0000313" key="7">
    <source>
        <dbReference type="EMBL" id="MFC3227645.1"/>
    </source>
</evidence>
<dbReference type="PANTHER" id="PTHR14413:SF16">
    <property type="entry name" value="LARGE RIBOSOMAL SUBUNIT PROTEIN BL17M"/>
    <property type="match status" value="1"/>
</dbReference>
<dbReference type="HAMAP" id="MF_01368">
    <property type="entry name" value="Ribosomal_bL17"/>
    <property type="match status" value="1"/>
</dbReference>
<dbReference type="NCBIfam" id="TIGR00059">
    <property type="entry name" value="L17"/>
    <property type="match status" value="1"/>
</dbReference>
<keyword evidence="2 4" id="KW-0689">Ribosomal protein</keyword>
<dbReference type="Pfam" id="PF01196">
    <property type="entry name" value="Ribosomal_L17"/>
    <property type="match status" value="1"/>
</dbReference>
<evidence type="ECO:0000256" key="4">
    <source>
        <dbReference type="HAMAP-Rule" id="MF_01368"/>
    </source>
</evidence>
<comment type="caution">
    <text evidence="7">The sequence shown here is derived from an EMBL/GenBank/DDBJ whole genome shotgun (WGS) entry which is preliminary data.</text>
</comment>
<evidence type="ECO:0000256" key="5">
    <source>
        <dbReference type="RuleBase" id="RU000660"/>
    </source>
</evidence>
<comment type="similarity">
    <text evidence="1 4 5">Belongs to the bacterial ribosomal protein bL17 family.</text>
</comment>
<dbReference type="InterPro" id="IPR036373">
    <property type="entry name" value="Ribosomal_bL17_sf"/>
</dbReference>
<protein>
    <recommendedName>
        <fullName evidence="4">Large ribosomal subunit protein bL17</fullName>
    </recommendedName>
</protein>
<sequence>MRHRNAHRKLGRRSQHRLSMFGNMASSLIKHEQIRTTVPKAKELKPIVDRLISLGKRGDLHARRQALAKLPEKAAVDKLFDTLAERYADRTGGYCRIVKAGFRKGDMAPMAVLELVDRDPTAKGLDSGPVDEDEDEAQAA</sequence>
<keyword evidence="8" id="KW-1185">Reference proteome</keyword>
<evidence type="ECO:0000256" key="1">
    <source>
        <dbReference type="ARBA" id="ARBA00008777"/>
    </source>
</evidence>
<dbReference type="GO" id="GO:0005840">
    <property type="term" value="C:ribosome"/>
    <property type="evidence" value="ECO:0007669"/>
    <property type="project" value="UniProtKB-KW"/>
</dbReference>
<name>A0ABV7KZ85_9PROT</name>
<dbReference type="EMBL" id="JBHRTR010000024">
    <property type="protein sequence ID" value="MFC3227645.1"/>
    <property type="molecule type" value="Genomic_DNA"/>
</dbReference>
<feature type="compositionally biased region" description="Acidic residues" evidence="6">
    <location>
        <begin position="129"/>
        <end position="140"/>
    </location>
</feature>
<dbReference type="RefSeq" id="WP_379899980.1">
    <property type="nucleotide sequence ID" value="NZ_JBHRTR010000024.1"/>
</dbReference>
<comment type="subunit">
    <text evidence="4">Part of the 50S ribosomal subunit. Contacts protein L32.</text>
</comment>
<dbReference type="Gene3D" id="3.90.1030.10">
    <property type="entry name" value="Ribosomal protein L17"/>
    <property type="match status" value="1"/>
</dbReference>
<evidence type="ECO:0000256" key="2">
    <source>
        <dbReference type="ARBA" id="ARBA00022980"/>
    </source>
</evidence>
<gene>
    <name evidence="4 7" type="primary">rplQ</name>
    <name evidence="7" type="ORF">ACFOGJ_10410</name>
</gene>
<evidence type="ECO:0000256" key="6">
    <source>
        <dbReference type="SAM" id="MobiDB-lite"/>
    </source>
</evidence>
<reference evidence="8" key="1">
    <citation type="journal article" date="2019" name="Int. J. Syst. Evol. Microbiol.">
        <title>The Global Catalogue of Microorganisms (GCM) 10K type strain sequencing project: providing services to taxonomists for standard genome sequencing and annotation.</title>
        <authorList>
            <consortium name="The Broad Institute Genomics Platform"/>
            <consortium name="The Broad Institute Genome Sequencing Center for Infectious Disease"/>
            <person name="Wu L."/>
            <person name="Ma J."/>
        </authorList>
    </citation>
    <scope>NUCLEOTIDE SEQUENCE [LARGE SCALE GENOMIC DNA]</scope>
    <source>
        <strain evidence="8">KCTC 42964</strain>
    </source>
</reference>
<evidence type="ECO:0000256" key="3">
    <source>
        <dbReference type="ARBA" id="ARBA00023274"/>
    </source>
</evidence>
<accession>A0ABV7KZ85</accession>
<dbReference type="PANTHER" id="PTHR14413">
    <property type="entry name" value="RIBOSOMAL PROTEIN L17"/>
    <property type="match status" value="1"/>
</dbReference>
<dbReference type="Proteomes" id="UP001595528">
    <property type="component" value="Unassembled WGS sequence"/>
</dbReference>
<feature type="region of interest" description="Disordered" evidence="6">
    <location>
        <begin position="118"/>
        <end position="140"/>
    </location>
</feature>